<protein>
    <recommendedName>
        <fullName evidence="4">Transmembrane protein</fullName>
    </recommendedName>
</protein>
<dbReference type="Proteomes" id="UP000288351">
    <property type="component" value="Unassembled WGS sequence"/>
</dbReference>
<sequence>MGTEGTARARGAQRWRAVGVPLAVNIALPMVLYYVLRAQDVAQWQALLLSGVTPAAHALGTALVRRRIEVFDLLVVVLLAVSAGLSAFSGSPRVLLLKDAGIPAVLGLWILGTRFAARPFAFHFAARLRGLSGAAEAERAWGQLPEFRSALRGLTLLWGGAQLLDAALSTMAALALPVDLVPVLGKIESFTILGVLVALTVRRSRAFRGRYGIGLFGAPAVAGASGAAPIRTAGDTIGT</sequence>
<organism evidence="2 3">
    <name type="scientific">Streptomyces noursei</name>
    <name type="common">Streptomyces albulus</name>
    <dbReference type="NCBI Taxonomy" id="1971"/>
    <lineage>
        <taxon>Bacteria</taxon>
        <taxon>Bacillati</taxon>
        <taxon>Actinomycetota</taxon>
        <taxon>Actinomycetes</taxon>
        <taxon>Kitasatosporales</taxon>
        <taxon>Streptomycetaceae</taxon>
        <taxon>Streptomyces</taxon>
    </lineage>
</organism>
<evidence type="ECO:0000256" key="1">
    <source>
        <dbReference type="SAM" id="Phobius"/>
    </source>
</evidence>
<reference evidence="2 3" key="1">
    <citation type="journal article" date="2019" name="Microbiol. Resour. Announc.">
        <title>Draft Genome Sequence of the Most Traditional epsilon-Poly-l-Lysine Producer, Streptomyces albulus NBRC14147.</title>
        <authorList>
            <person name="Yamanaka K."/>
            <person name="Hamano Y."/>
        </authorList>
    </citation>
    <scope>NUCLEOTIDE SEQUENCE [LARGE SCALE GENOMIC DNA]</scope>
    <source>
        <strain evidence="2 3">NBRC 14147</strain>
    </source>
</reference>
<keyword evidence="1" id="KW-1133">Transmembrane helix</keyword>
<keyword evidence="1" id="KW-0812">Transmembrane</keyword>
<feature type="transmembrane region" description="Helical" evidence="1">
    <location>
        <begin position="42"/>
        <end position="63"/>
    </location>
</feature>
<feature type="transmembrane region" description="Helical" evidence="1">
    <location>
        <begin position="17"/>
        <end position="36"/>
    </location>
</feature>
<feature type="transmembrane region" description="Helical" evidence="1">
    <location>
        <begin position="100"/>
        <end position="117"/>
    </location>
</feature>
<feature type="transmembrane region" description="Helical" evidence="1">
    <location>
        <begin position="70"/>
        <end position="88"/>
    </location>
</feature>
<dbReference type="RefSeq" id="WP_174505050.1">
    <property type="nucleotide sequence ID" value="NZ_BHXC01000002.1"/>
</dbReference>
<gene>
    <name evidence="2" type="ORF">SALB_00416</name>
</gene>
<dbReference type="EMBL" id="BHXC01000002">
    <property type="protein sequence ID" value="GCB87747.1"/>
    <property type="molecule type" value="Genomic_DNA"/>
</dbReference>
<evidence type="ECO:0008006" key="4">
    <source>
        <dbReference type="Google" id="ProtNLM"/>
    </source>
</evidence>
<evidence type="ECO:0000313" key="2">
    <source>
        <dbReference type="EMBL" id="GCB87747.1"/>
    </source>
</evidence>
<comment type="caution">
    <text evidence="2">The sequence shown here is derived from an EMBL/GenBank/DDBJ whole genome shotgun (WGS) entry which is preliminary data.</text>
</comment>
<dbReference type="AlphaFoldDB" id="A0A401QQP5"/>
<name>A0A401QQP5_STRNR</name>
<keyword evidence="1" id="KW-0472">Membrane</keyword>
<proteinExistence type="predicted"/>
<accession>A0A401QQP5</accession>
<dbReference type="NCBIfam" id="NF041646">
    <property type="entry name" value="VC0807_fam"/>
    <property type="match status" value="1"/>
</dbReference>
<evidence type="ECO:0000313" key="3">
    <source>
        <dbReference type="Proteomes" id="UP000288351"/>
    </source>
</evidence>